<reference evidence="11" key="1">
    <citation type="journal article" date="2017" name="Int. J. Syst. Evol. Microbiol.">
        <title>Notoacmeibacter marinus gen. nov., sp. nov., isolated from the gut of a limpet and proposal of Notoacmeibacteraceae fam. nov. in the order Rhizobiales of the class Alphaproteobacteria.</title>
        <authorList>
            <person name="Huang Z."/>
            <person name="Guo F."/>
            <person name="Lai Q."/>
        </authorList>
    </citation>
    <scope>NUCLEOTIDE SEQUENCE [LARGE SCALE GENOMIC DNA]</scope>
    <source>
        <strain evidence="11">XMTR2A4</strain>
    </source>
</reference>
<keyword evidence="10" id="KW-0969">Cilium</keyword>
<keyword evidence="10" id="KW-0282">Flagellum</keyword>
<evidence type="ECO:0000256" key="6">
    <source>
        <dbReference type="ARBA" id="ARBA00022989"/>
    </source>
</evidence>
<comment type="caution">
    <text evidence="10">The sequence shown here is derived from an EMBL/GenBank/DDBJ whole genome shotgun (WGS) entry which is preliminary data.</text>
</comment>
<feature type="transmembrane region" description="Helical" evidence="9">
    <location>
        <begin position="55"/>
        <end position="76"/>
    </location>
</feature>
<sequence>MNATDALDLSQLALWTVISLSAPAVVPAMFAGLAIALFQALTQIQEVTLTFVPKILVALFSLVLFSGFIGASLVTFSEQVYDKVENGFL</sequence>
<evidence type="ECO:0000313" key="10">
    <source>
        <dbReference type="EMBL" id="OXT02445.1"/>
    </source>
</evidence>
<protein>
    <recommendedName>
        <fullName evidence="3 9">Flagellar biosynthetic protein FliQ</fullName>
    </recommendedName>
</protein>
<dbReference type="RefSeq" id="WP_094076400.1">
    <property type="nucleotide sequence ID" value="NZ_NBYO01000001.1"/>
</dbReference>
<keyword evidence="8 9" id="KW-0975">Bacterial flagellum</keyword>
<comment type="function">
    <text evidence="9">Role in flagellar biosynthesis.</text>
</comment>
<dbReference type="GO" id="GO:0009306">
    <property type="term" value="P:protein secretion"/>
    <property type="evidence" value="ECO:0007669"/>
    <property type="project" value="InterPro"/>
</dbReference>
<dbReference type="PIRSF" id="PIRSF004669">
    <property type="entry name" value="FliQ"/>
    <property type="match status" value="1"/>
</dbReference>
<gene>
    <name evidence="9" type="primary">fliQ</name>
    <name evidence="10" type="ORF">B7H23_05990</name>
</gene>
<evidence type="ECO:0000256" key="7">
    <source>
        <dbReference type="ARBA" id="ARBA00023136"/>
    </source>
</evidence>
<evidence type="ECO:0000313" key="11">
    <source>
        <dbReference type="Proteomes" id="UP000215405"/>
    </source>
</evidence>
<dbReference type="Pfam" id="PF01313">
    <property type="entry name" value="Bac_export_3"/>
    <property type="match status" value="1"/>
</dbReference>
<evidence type="ECO:0000256" key="2">
    <source>
        <dbReference type="ARBA" id="ARBA00006156"/>
    </source>
</evidence>
<keyword evidence="11" id="KW-1185">Reference proteome</keyword>
<dbReference type="AlphaFoldDB" id="A0A231V2M8"/>
<dbReference type="PRINTS" id="PR00952">
    <property type="entry name" value="TYPE3IMQPROT"/>
</dbReference>
<dbReference type="GO" id="GO:0009425">
    <property type="term" value="C:bacterial-type flagellum basal body"/>
    <property type="evidence" value="ECO:0007669"/>
    <property type="project" value="UniProtKB-SubCell"/>
</dbReference>
<keyword evidence="7 9" id="KW-0472">Membrane</keyword>
<feature type="transmembrane region" description="Helical" evidence="9">
    <location>
        <begin position="12"/>
        <end position="35"/>
    </location>
</feature>
<evidence type="ECO:0000256" key="3">
    <source>
        <dbReference type="ARBA" id="ARBA00021718"/>
    </source>
</evidence>
<dbReference type="GO" id="GO:0005886">
    <property type="term" value="C:plasma membrane"/>
    <property type="evidence" value="ECO:0007669"/>
    <property type="project" value="UniProtKB-SubCell"/>
</dbReference>
<dbReference type="GO" id="GO:0044780">
    <property type="term" value="P:bacterial-type flagellum assembly"/>
    <property type="evidence" value="ECO:0007669"/>
    <property type="project" value="InterPro"/>
</dbReference>
<dbReference type="EMBL" id="NBYO01000001">
    <property type="protein sequence ID" value="OXT02445.1"/>
    <property type="molecule type" value="Genomic_DNA"/>
</dbReference>
<organism evidence="10 11">
    <name type="scientific">Notoacmeibacter marinus</name>
    <dbReference type="NCBI Taxonomy" id="1876515"/>
    <lineage>
        <taxon>Bacteria</taxon>
        <taxon>Pseudomonadati</taxon>
        <taxon>Pseudomonadota</taxon>
        <taxon>Alphaproteobacteria</taxon>
        <taxon>Hyphomicrobiales</taxon>
        <taxon>Notoacmeibacteraceae</taxon>
        <taxon>Notoacmeibacter</taxon>
    </lineage>
</organism>
<dbReference type="OrthoDB" id="9806440at2"/>
<keyword evidence="5 9" id="KW-0812">Transmembrane</keyword>
<evidence type="ECO:0000256" key="4">
    <source>
        <dbReference type="ARBA" id="ARBA00022475"/>
    </source>
</evidence>
<evidence type="ECO:0000256" key="1">
    <source>
        <dbReference type="ARBA" id="ARBA00004651"/>
    </source>
</evidence>
<proteinExistence type="inferred from homology"/>
<comment type="similarity">
    <text evidence="2 9">Belongs to the FliQ/MopD/SpaQ family.</text>
</comment>
<accession>A0A231V2M8</accession>
<dbReference type="InterPro" id="IPR006305">
    <property type="entry name" value="FliQ"/>
</dbReference>
<dbReference type="NCBIfam" id="TIGR01402">
    <property type="entry name" value="fliQ"/>
    <property type="match status" value="1"/>
</dbReference>
<dbReference type="PANTHER" id="PTHR34040">
    <property type="entry name" value="FLAGELLAR BIOSYNTHETIC PROTEIN FLIQ"/>
    <property type="match status" value="1"/>
</dbReference>
<comment type="subcellular location">
    <subcellularLocation>
        <location evidence="1 9">Cell membrane</location>
        <topology evidence="1">Multi-pass membrane protein</topology>
    </subcellularLocation>
    <subcellularLocation>
        <location evidence="9">Bacterial flagellum basal body</location>
    </subcellularLocation>
</comment>
<name>A0A231V2M8_9HYPH</name>
<evidence type="ECO:0000256" key="5">
    <source>
        <dbReference type="ARBA" id="ARBA00022692"/>
    </source>
</evidence>
<keyword evidence="6 9" id="KW-1133">Transmembrane helix</keyword>
<evidence type="ECO:0000256" key="8">
    <source>
        <dbReference type="ARBA" id="ARBA00023143"/>
    </source>
</evidence>
<evidence type="ECO:0000256" key="9">
    <source>
        <dbReference type="RuleBase" id="RU364090"/>
    </source>
</evidence>
<dbReference type="NCBIfam" id="NF004671">
    <property type="entry name" value="PRK06010.1"/>
    <property type="match status" value="1"/>
</dbReference>
<dbReference type="Proteomes" id="UP000215405">
    <property type="component" value="Unassembled WGS sequence"/>
</dbReference>
<dbReference type="InterPro" id="IPR002191">
    <property type="entry name" value="Bac_export_3"/>
</dbReference>
<dbReference type="PANTHER" id="PTHR34040:SF2">
    <property type="entry name" value="FLAGELLAR BIOSYNTHETIC PROTEIN FLIQ"/>
    <property type="match status" value="1"/>
</dbReference>
<keyword evidence="10" id="KW-0966">Cell projection</keyword>
<keyword evidence="4 9" id="KW-1003">Cell membrane</keyword>